<keyword evidence="5 9" id="KW-0067">ATP-binding</keyword>
<keyword evidence="4 9" id="KW-0547">Nucleotide-binding</keyword>
<dbReference type="CTD" id="39762"/>
<dbReference type="GO" id="GO:0004822">
    <property type="term" value="F:isoleucine-tRNA ligase activity"/>
    <property type="evidence" value="ECO:0007669"/>
    <property type="project" value="UniProtKB-EC"/>
</dbReference>
<feature type="domain" description="Aminoacyl-tRNA synthetase class Ia" evidence="10">
    <location>
        <begin position="49"/>
        <end position="634"/>
    </location>
</feature>
<evidence type="ECO:0000256" key="6">
    <source>
        <dbReference type="ARBA" id="ARBA00022917"/>
    </source>
</evidence>
<evidence type="ECO:0000313" key="12">
    <source>
        <dbReference type="Proteomes" id="UP000694867"/>
    </source>
</evidence>
<evidence type="ECO:0000256" key="5">
    <source>
        <dbReference type="ARBA" id="ARBA00022840"/>
    </source>
</evidence>
<dbReference type="PANTHER" id="PTHR42765">
    <property type="entry name" value="SOLEUCYL-TRNA SYNTHETASE"/>
    <property type="match status" value="1"/>
</dbReference>
<evidence type="ECO:0000256" key="9">
    <source>
        <dbReference type="RuleBase" id="RU363035"/>
    </source>
</evidence>
<dbReference type="PRINTS" id="PR00984">
    <property type="entry name" value="TRNASYNTHILE"/>
</dbReference>
<dbReference type="SUPFAM" id="SSF50677">
    <property type="entry name" value="ValRS/IleRS/LeuRS editing domain"/>
    <property type="match status" value="1"/>
</dbReference>
<dbReference type="Pfam" id="PF08264">
    <property type="entry name" value="Anticodon_1"/>
    <property type="match status" value="1"/>
</dbReference>
<name>A0AAJ6QPU3_9ACAR</name>
<evidence type="ECO:0000256" key="8">
    <source>
        <dbReference type="ARBA" id="ARBA00032665"/>
    </source>
</evidence>
<dbReference type="GO" id="GO:0006428">
    <property type="term" value="P:isoleucyl-tRNA aminoacylation"/>
    <property type="evidence" value="ECO:0007669"/>
    <property type="project" value="InterPro"/>
</dbReference>
<keyword evidence="12" id="KW-1185">Reference proteome</keyword>
<evidence type="ECO:0000313" key="13">
    <source>
        <dbReference type="RefSeq" id="XP_003739842.1"/>
    </source>
</evidence>
<evidence type="ECO:0000256" key="7">
    <source>
        <dbReference type="ARBA" id="ARBA00023146"/>
    </source>
</evidence>
<dbReference type="SUPFAM" id="SSF47323">
    <property type="entry name" value="Anticodon-binding domain of a subclass of class I aminoacyl-tRNA synthetases"/>
    <property type="match status" value="1"/>
</dbReference>
<dbReference type="SUPFAM" id="SSF52374">
    <property type="entry name" value="Nucleotidylyl transferase"/>
    <property type="match status" value="1"/>
</dbReference>
<dbReference type="InterPro" id="IPR014729">
    <property type="entry name" value="Rossmann-like_a/b/a_fold"/>
</dbReference>
<dbReference type="CDD" id="cd00818">
    <property type="entry name" value="IleRS_core"/>
    <property type="match status" value="1"/>
</dbReference>
<dbReference type="AlphaFoldDB" id="A0AAJ6QPU3"/>
<comment type="similarity">
    <text evidence="1 9">Belongs to the class-I aminoacyl-tRNA synthetase family.</text>
</comment>
<dbReference type="InterPro" id="IPR002300">
    <property type="entry name" value="aa-tRNA-synth_Ia"/>
</dbReference>
<dbReference type="GO" id="GO:0002161">
    <property type="term" value="F:aminoacyl-tRNA deacylase activity"/>
    <property type="evidence" value="ECO:0007669"/>
    <property type="project" value="InterPro"/>
</dbReference>
<dbReference type="InterPro" id="IPR002301">
    <property type="entry name" value="Ile-tRNA-ligase"/>
</dbReference>
<evidence type="ECO:0000256" key="4">
    <source>
        <dbReference type="ARBA" id="ARBA00022741"/>
    </source>
</evidence>
<accession>A0AAJ6QPU3</accession>
<reference evidence="13" key="1">
    <citation type="submission" date="2025-08" db="UniProtKB">
        <authorList>
            <consortium name="RefSeq"/>
        </authorList>
    </citation>
    <scope>IDENTIFICATION</scope>
</reference>
<dbReference type="Gene3D" id="1.10.730.20">
    <property type="match status" value="1"/>
</dbReference>
<dbReference type="PROSITE" id="PS00178">
    <property type="entry name" value="AA_TRNA_LIGASE_I"/>
    <property type="match status" value="1"/>
</dbReference>
<keyword evidence="6 9" id="KW-0648">Protein biosynthesis</keyword>
<dbReference type="GO" id="GO:0005739">
    <property type="term" value="C:mitochondrion"/>
    <property type="evidence" value="ECO:0007669"/>
    <property type="project" value="TreeGrafter"/>
</dbReference>
<dbReference type="CDD" id="cd07960">
    <property type="entry name" value="Anticodon_Ia_Ile_BEm"/>
    <property type="match status" value="1"/>
</dbReference>
<evidence type="ECO:0000256" key="3">
    <source>
        <dbReference type="ARBA" id="ARBA00022598"/>
    </source>
</evidence>
<dbReference type="GO" id="GO:0032543">
    <property type="term" value="P:mitochondrial translation"/>
    <property type="evidence" value="ECO:0007669"/>
    <property type="project" value="TreeGrafter"/>
</dbReference>
<dbReference type="EC" id="6.1.1.5" evidence="2"/>
<proteinExistence type="inferred from homology"/>
<dbReference type="InterPro" id="IPR050081">
    <property type="entry name" value="Ile-tRNA_ligase"/>
</dbReference>
<evidence type="ECO:0000256" key="1">
    <source>
        <dbReference type="ARBA" id="ARBA00005594"/>
    </source>
</evidence>
<dbReference type="InterPro" id="IPR009008">
    <property type="entry name" value="Val/Leu/Ile-tRNA-synth_edit"/>
</dbReference>
<evidence type="ECO:0000256" key="2">
    <source>
        <dbReference type="ARBA" id="ARBA00013165"/>
    </source>
</evidence>
<organism evidence="12 13">
    <name type="scientific">Galendromus occidentalis</name>
    <name type="common">western predatory mite</name>
    <dbReference type="NCBI Taxonomy" id="34638"/>
    <lineage>
        <taxon>Eukaryota</taxon>
        <taxon>Metazoa</taxon>
        <taxon>Ecdysozoa</taxon>
        <taxon>Arthropoda</taxon>
        <taxon>Chelicerata</taxon>
        <taxon>Arachnida</taxon>
        <taxon>Acari</taxon>
        <taxon>Parasitiformes</taxon>
        <taxon>Mesostigmata</taxon>
        <taxon>Gamasina</taxon>
        <taxon>Phytoseioidea</taxon>
        <taxon>Phytoseiidae</taxon>
        <taxon>Typhlodrominae</taxon>
        <taxon>Galendromus</taxon>
    </lineage>
</organism>
<feature type="domain" description="Methionyl/Valyl/Leucyl/Isoleucyl-tRNA synthetase anticodon-binding" evidence="11">
    <location>
        <begin position="685"/>
        <end position="789"/>
    </location>
</feature>
<dbReference type="InterPro" id="IPR013155">
    <property type="entry name" value="M/V/L/I-tRNA-synth_anticd-bd"/>
</dbReference>
<dbReference type="PANTHER" id="PTHR42765:SF1">
    <property type="entry name" value="ISOLEUCINE--TRNA LIGASE, MITOCHONDRIAL"/>
    <property type="match status" value="1"/>
</dbReference>
<keyword evidence="3 9" id="KW-0436">Ligase</keyword>
<gene>
    <name evidence="13" type="primary">LOC100897238</name>
</gene>
<dbReference type="Pfam" id="PF00133">
    <property type="entry name" value="tRNA-synt_1"/>
    <property type="match status" value="1"/>
</dbReference>
<dbReference type="RefSeq" id="XP_003739842.1">
    <property type="nucleotide sequence ID" value="XM_003739794.1"/>
</dbReference>
<evidence type="ECO:0000259" key="10">
    <source>
        <dbReference type="Pfam" id="PF00133"/>
    </source>
</evidence>
<dbReference type="Gene3D" id="3.40.50.620">
    <property type="entry name" value="HUPs"/>
    <property type="match status" value="2"/>
</dbReference>
<dbReference type="FunFam" id="3.90.740.10:FF:000009">
    <property type="entry name" value="Isoleucyl-tRNA synthetase 2, mitochondrial"/>
    <property type="match status" value="1"/>
</dbReference>
<dbReference type="GO" id="GO:0000049">
    <property type="term" value="F:tRNA binding"/>
    <property type="evidence" value="ECO:0007669"/>
    <property type="project" value="InterPro"/>
</dbReference>
<sequence>MRPLGFVHKRCKSYSATVLLPKTTFAQKIEHKKRAEHDRQVAETTNFDEHYRWQREKGDHSKGEFVLHDGPPYANGQLHLGHAVNKILKDITCRHRALSGYRVHYVPGWDCHGLPIESKAIAEGETTDPLIIREKARGFALRTLDEQLEAFRKWGIMANWPSGIYRTLDPDYVAAQLRAFCTMYEKGYVFRDLKPIYWSPSNRTALAEAELEYNPQHESTAVYLRFPLISGEHLIPSGVESLSALVWTTTPWTLLANQAICFSPGLRYIIVRKNHENDGMIICADLLEALQKEFNCELKVVSNFDTASFSGLKYINPLTGRRSIFLPGSHVNSQRGSGLVHSAPNHGQDDYVNALKHNLALDPCIVNEEGRYNELADDLRGLEVLTEGSAEVVKRLQAQNSLVHVSKYIHSYPYDWRSKKPILVRSSLQWFIDLSSLRHKAVEVLTNEVQMHPESAKKMFLNQLAMRPHWCISRQRSWGVPIPVYYKDGESVHMDRKFVDQVCEAVKNHGTDFWYRPDAKNILGIDGELGTDIMDIWLDSGLSWSTVLNGKQADLYLEGVDQIRGWFQSSLLTSVALTGRAPYKKLFLHGFVLDGDGQKMSKSLGNIIAPSDITDGKKALGLSVLRWWVASHAATSESVLVGKNILDECEVLISKFRNSFKFILGNTASFQKRQELGYEDLLALDKAMLHTVCELEGSIQKDYDDMDYTSVCRKISNFVISDLSAVYMHAIKNRLYCYGEHSVERRSACTTLKHVGFFLARYTAPIAPHLAAEFLVHHNIKLHENVIPRVDERWRNERVNEGYGILLKCREVFYAHSGVQAPSKVVTLILKSIEILEKIQDFQEDAWSHNSSLTDLLQCSKVILIVGNPHGEALEVDSGVYMQVGDAEDFKCPRCRRFVSEKEDDICALCESVLNQNSTKEAQTSGV</sequence>
<dbReference type="NCBIfam" id="TIGR00392">
    <property type="entry name" value="ileS"/>
    <property type="match status" value="1"/>
</dbReference>
<dbReference type="GO" id="GO:0005524">
    <property type="term" value="F:ATP binding"/>
    <property type="evidence" value="ECO:0007669"/>
    <property type="project" value="UniProtKB-KW"/>
</dbReference>
<protein>
    <recommendedName>
        <fullName evidence="2">isoleucine--tRNA ligase</fullName>
        <ecNumber evidence="2">6.1.1.5</ecNumber>
    </recommendedName>
    <alternativeName>
        <fullName evidence="8">Isoleucyl-tRNA synthetase</fullName>
    </alternativeName>
</protein>
<dbReference type="KEGG" id="goe:100897238"/>
<dbReference type="InterPro" id="IPR001412">
    <property type="entry name" value="aa-tRNA-synth_I_CS"/>
</dbReference>
<keyword evidence="7 9" id="KW-0030">Aminoacyl-tRNA synthetase</keyword>
<dbReference type="InterPro" id="IPR033708">
    <property type="entry name" value="Anticodon_Ile_BEm"/>
</dbReference>
<dbReference type="Gene3D" id="3.90.740.10">
    <property type="entry name" value="Valyl/Leucyl/Isoleucyl-tRNA synthetase, editing domain"/>
    <property type="match status" value="1"/>
</dbReference>
<dbReference type="InterPro" id="IPR009080">
    <property type="entry name" value="tRNAsynth_Ia_anticodon-bd"/>
</dbReference>
<evidence type="ECO:0000259" key="11">
    <source>
        <dbReference type="Pfam" id="PF08264"/>
    </source>
</evidence>
<dbReference type="Proteomes" id="UP000694867">
    <property type="component" value="Unplaced"/>
</dbReference>
<dbReference type="GeneID" id="100897238"/>